<gene>
    <name evidence="2" type="ORF">SEMRO_20_G014270.1</name>
</gene>
<comment type="caution">
    <text evidence="2">The sequence shown here is derived from an EMBL/GenBank/DDBJ whole genome shotgun (WGS) entry which is preliminary data.</text>
</comment>
<accession>A0A9N8DD42</accession>
<sequence>MVLGFLLRRSSRAADDAIINDSHVVATPARSKSERGFHHQESTVRTHVTFLEEIAERSGRTGDCQSPRSVAVLQLEEPLKEKLNISAMAKERRKEPKSPSPTTPTAVHGTRKQQQQDDRKEKSSHQPVNRKKHSSSTKRRPSTKKGPRKSVLRQDPSLVDMNKFWANTSEEAARQANERREAQRQYLRWQQYYSIQTYQQQRRLQRQKKQQQFNKDTPVVPAAGITMKNRTSYTRKTLPKLELIQPSPSMDDSSVDSEEMEDWLLPVTPLPCHSITWRSPEAKPHGNSLTFADNVLAGTVTTKSETLTTTAIVLKENTLKEADSTINDQEKNQESHHPGHQLTTEAVQKLPAKEAAAPTISPTKVENVRSALSTVQKFYNKRGSPVPATVETPQPSTALVPYVSKKNQDNAQDDDHASLSSSSSSSSLSDLESVAIEEDTEVPTKMFTKQIVNAQASVSPRRSVFFEAAPLLGMYSRGRQQEEHRSVPNIHVVTKHNGAGERKVIVEV</sequence>
<protein>
    <submittedName>
        <fullName evidence="2">Uncharacterized protein</fullName>
    </submittedName>
</protein>
<organism evidence="2 3">
    <name type="scientific">Seminavis robusta</name>
    <dbReference type="NCBI Taxonomy" id="568900"/>
    <lineage>
        <taxon>Eukaryota</taxon>
        <taxon>Sar</taxon>
        <taxon>Stramenopiles</taxon>
        <taxon>Ochrophyta</taxon>
        <taxon>Bacillariophyta</taxon>
        <taxon>Bacillariophyceae</taxon>
        <taxon>Bacillariophycidae</taxon>
        <taxon>Naviculales</taxon>
        <taxon>Naviculaceae</taxon>
        <taxon>Seminavis</taxon>
    </lineage>
</organism>
<proteinExistence type="predicted"/>
<keyword evidence="3" id="KW-1185">Reference proteome</keyword>
<feature type="region of interest" description="Disordered" evidence="1">
    <location>
        <begin position="89"/>
        <end position="160"/>
    </location>
</feature>
<reference evidence="2" key="1">
    <citation type="submission" date="2020-06" db="EMBL/GenBank/DDBJ databases">
        <authorList>
            <consortium name="Plant Systems Biology data submission"/>
        </authorList>
    </citation>
    <scope>NUCLEOTIDE SEQUENCE</scope>
    <source>
        <strain evidence="2">D6</strain>
    </source>
</reference>
<evidence type="ECO:0000313" key="3">
    <source>
        <dbReference type="Proteomes" id="UP001153069"/>
    </source>
</evidence>
<dbReference type="EMBL" id="CAICTM010000020">
    <property type="protein sequence ID" value="CAB9497479.1"/>
    <property type="molecule type" value="Genomic_DNA"/>
</dbReference>
<feature type="compositionally biased region" description="Low complexity" evidence="1">
    <location>
        <begin position="418"/>
        <end position="429"/>
    </location>
</feature>
<feature type="compositionally biased region" description="Basic and acidic residues" evidence="1">
    <location>
        <begin position="114"/>
        <end position="124"/>
    </location>
</feature>
<evidence type="ECO:0000313" key="2">
    <source>
        <dbReference type="EMBL" id="CAB9497479.1"/>
    </source>
</evidence>
<feature type="compositionally biased region" description="Basic residues" evidence="1">
    <location>
        <begin position="128"/>
        <end position="151"/>
    </location>
</feature>
<dbReference type="AlphaFoldDB" id="A0A9N8DD42"/>
<dbReference type="Proteomes" id="UP001153069">
    <property type="component" value="Unassembled WGS sequence"/>
</dbReference>
<feature type="region of interest" description="Disordered" evidence="1">
    <location>
        <begin position="408"/>
        <end position="434"/>
    </location>
</feature>
<evidence type="ECO:0000256" key="1">
    <source>
        <dbReference type="SAM" id="MobiDB-lite"/>
    </source>
</evidence>
<name>A0A9N8DD42_9STRA</name>